<evidence type="ECO:0000256" key="3">
    <source>
        <dbReference type="ARBA" id="ARBA00023136"/>
    </source>
</evidence>
<reference evidence="7" key="1">
    <citation type="journal article" date="2009" name="Rice">
        <title>De Novo Next Generation Sequencing of Plant Genomes.</title>
        <authorList>
            <person name="Rounsley S."/>
            <person name="Marri P.R."/>
            <person name="Yu Y."/>
            <person name="He R."/>
            <person name="Sisneros N."/>
            <person name="Goicoechea J.L."/>
            <person name="Lee S.J."/>
            <person name="Angelova A."/>
            <person name="Kudrna D."/>
            <person name="Luo M."/>
            <person name="Affourtit J."/>
            <person name="Desany B."/>
            <person name="Knight J."/>
            <person name="Niazi F."/>
            <person name="Egholm M."/>
            <person name="Wing R.A."/>
        </authorList>
    </citation>
    <scope>NUCLEOTIDE SEQUENCE [LARGE SCALE GENOMIC DNA]</scope>
    <source>
        <strain evidence="7">cv. IRGC 105608</strain>
    </source>
</reference>
<keyword evidence="3 5" id="KW-0472">Membrane</keyword>
<feature type="compositionally biased region" description="Gly residues" evidence="4">
    <location>
        <begin position="222"/>
        <end position="232"/>
    </location>
</feature>
<feature type="transmembrane region" description="Helical" evidence="5">
    <location>
        <begin position="268"/>
        <end position="287"/>
    </location>
</feature>
<reference evidence="7" key="2">
    <citation type="submission" date="2015-03" db="UniProtKB">
        <authorList>
            <consortium name="EnsemblPlants"/>
        </authorList>
    </citation>
    <scope>IDENTIFICATION</scope>
</reference>
<dbReference type="PANTHER" id="PTHR44586">
    <property type="entry name" value="F-BOX DOMAIN CONTAINING PROTEIN, EXPRESSED"/>
    <property type="match status" value="1"/>
</dbReference>
<dbReference type="Pfam" id="PF03478">
    <property type="entry name" value="Beta-prop_KIB1-4"/>
    <property type="match status" value="1"/>
</dbReference>
<feature type="region of interest" description="Disordered" evidence="4">
    <location>
        <begin position="1"/>
        <end position="24"/>
    </location>
</feature>
<keyword evidence="5" id="KW-0812">Transmembrane</keyword>
<accession>A0A0D3FQB2</accession>
<feature type="region of interest" description="Disordered" evidence="4">
    <location>
        <begin position="209"/>
        <end position="256"/>
    </location>
</feature>
<dbReference type="EnsemblPlants" id="OBART03G37790.1">
    <property type="protein sequence ID" value="OBART03G37790.1"/>
    <property type="gene ID" value="OBART03G37790"/>
</dbReference>
<dbReference type="Gramene" id="OBART03G37790.1">
    <property type="protein sequence ID" value="OBART03G37790.1"/>
    <property type="gene ID" value="OBART03G37790"/>
</dbReference>
<dbReference type="PaxDb" id="65489-OBART03G37790.1"/>
<feature type="transmembrane region" description="Helical" evidence="5">
    <location>
        <begin position="323"/>
        <end position="342"/>
    </location>
</feature>
<evidence type="ECO:0000313" key="7">
    <source>
        <dbReference type="EnsemblPlants" id="OBART03G37790.1"/>
    </source>
</evidence>
<dbReference type="AlphaFoldDB" id="A0A0D3FQB2"/>
<dbReference type="Gene3D" id="1.20.1280.50">
    <property type="match status" value="1"/>
</dbReference>
<evidence type="ECO:0000256" key="5">
    <source>
        <dbReference type="SAM" id="Phobius"/>
    </source>
</evidence>
<evidence type="ECO:0000256" key="2">
    <source>
        <dbReference type="ARBA" id="ARBA00009444"/>
    </source>
</evidence>
<sequence>MGKKREREERKGKKREREEKKSSLWKKGCTLLSLDAARCLVVAQTQWQRAAKKPKMVKVSSQASGGASAVAESGQETGVGFFSGEWWQRAAKKPEMAVVSSSPASGGASAAKKPRTLLGVRVCKERLCNGMGKNGRRTEEGRNRMHLIILESDNWWWLLRRAVAQWRWQSESATTPPRSASPATILGRHIKQANAQAGLSPSMYWARSPTRVGDDDKPRPAAGGGGRIGVGGAAATEREEMRAGWRPWPTQPSQVAARPNQLRRRCALVGWLLLASGMAQFCYYCCFRRHRERGTQHSSDSDSLRQQVSGRHDRSSFLLGFRFPFNFGFEAVLALLPISVYTIQGQAQLNFFFHLASRSSDLMATCIVASIMSIGRLATALCSAILGALHKLSALPHIEEEHVGVLPSMVEAELPHLPEDLLVQILSRLEIPALLRASSVCSSWHSAYTTLHSLGQYKRHQTPCLFYTSESAGKNVGCIYSLAEQRTYKITLPDPPIRDRYLIGSSDGWLVTIDDKCEMHLLNPVTREQMALPPVITMEQVNPTYDESGAIVKYENRSQFWHDGVMFSSRSMGSIISPRWQQLFLTGRAFVFSETSTGKLLVVLIRNPFGQLSFARVGDDEWDYLPEYGRYEDCTYKDGLLYAVTTLGEIHAIDLSGPIAMVKIVMGKVMDIGDGDRNTYILHAPWGDVLQIWKTEEDDYIHPSEDDYDAILKNTASIEVYKSDLVEEKLVKINRLQDHVLFVGHNQTLCLRAEEFPSLKANHAYFTDDSQNWITEFKNNRRDIGVFNLEDNSRDELVSPQLWSNWPSPSNANLRTREWQHGGNPPSCGVADQGSVFGSHQKKGLGVYVMRLRTKKGFLSSHWQPNRQQLTEFRFFHSSLKQSMETGIRLRNSPKFRANGDCHNRDHVGGSQNHEPECQIIWTLKGLYYGLRRKLKMSDPKYAYPYPAQGYYQGPYQGPPVMAPPQYAAPPPRRQPSFLEGCLAALCCCCLIDECCCDPSIIFVS</sequence>
<dbReference type="InterPro" id="IPR036047">
    <property type="entry name" value="F-box-like_dom_sf"/>
</dbReference>
<comment type="subcellular location">
    <subcellularLocation>
        <location evidence="1">Membrane</location>
    </subcellularLocation>
</comment>
<dbReference type="Pfam" id="PF12734">
    <property type="entry name" value="CYSTM"/>
    <property type="match status" value="1"/>
</dbReference>
<dbReference type="Pfam" id="PF12937">
    <property type="entry name" value="F-box-like"/>
    <property type="match status" value="1"/>
</dbReference>
<evidence type="ECO:0000256" key="1">
    <source>
        <dbReference type="ARBA" id="ARBA00004370"/>
    </source>
</evidence>
<dbReference type="InterPro" id="IPR001810">
    <property type="entry name" value="F-box_dom"/>
</dbReference>
<keyword evidence="8" id="KW-1185">Reference proteome</keyword>
<dbReference type="SUPFAM" id="SSF81383">
    <property type="entry name" value="F-box domain"/>
    <property type="match status" value="1"/>
</dbReference>
<dbReference type="SMART" id="SM00256">
    <property type="entry name" value="FBOX"/>
    <property type="match status" value="1"/>
</dbReference>
<feature type="compositionally biased region" description="Basic and acidic residues" evidence="4">
    <location>
        <begin position="1"/>
        <end position="22"/>
    </location>
</feature>
<dbReference type="GO" id="GO:0016020">
    <property type="term" value="C:membrane"/>
    <property type="evidence" value="ECO:0007669"/>
    <property type="project" value="UniProtKB-SubCell"/>
</dbReference>
<dbReference type="Proteomes" id="UP000026960">
    <property type="component" value="Chromosome 3"/>
</dbReference>
<feature type="domain" description="F-box" evidence="6">
    <location>
        <begin position="411"/>
        <end position="460"/>
    </location>
</feature>
<evidence type="ECO:0000259" key="6">
    <source>
        <dbReference type="PROSITE" id="PS50181"/>
    </source>
</evidence>
<evidence type="ECO:0000313" key="8">
    <source>
        <dbReference type="Proteomes" id="UP000026960"/>
    </source>
</evidence>
<name>A0A0D3FQB2_9ORYZ</name>
<dbReference type="InterPro" id="IPR005174">
    <property type="entry name" value="KIB1-4_b-propeller"/>
</dbReference>
<evidence type="ECO:0000256" key="4">
    <source>
        <dbReference type="SAM" id="MobiDB-lite"/>
    </source>
</evidence>
<dbReference type="InterPro" id="IPR028144">
    <property type="entry name" value="CYSTM_dom"/>
</dbReference>
<dbReference type="PANTHER" id="PTHR44586:SF16">
    <property type="entry name" value="OS03G0802100 PROTEIN"/>
    <property type="match status" value="1"/>
</dbReference>
<dbReference type="PROSITE" id="PS50181">
    <property type="entry name" value="FBOX"/>
    <property type="match status" value="1"/>
</dbReference>
<dbReference type="CDD" id="cd09917">
    <property type="entry name" value="F-box_SF"/>
    <property type="match status" value="1"/>
</dbReference>
<comment type="similarity">
    <text evidence="2">Belongs to the CYSTM1 family.</text>
</comment>
<organism evidence="7">
    <name type="scientific">Oryza barthii</name>
    <dbReference type="NCBI Taxonomy" id="65489"/>
    <lineage>
        <taxon>Eukaryota</taxon>
        <taxon>Viridiplantae</taxon>
        <taxon>Streptophyta</taxon>
        <taxon>Embryophyta</taxon>
        <taxon>Tracheophyta</taxon>
        <taxon>Spermatophyta</taxon>
        <taxon>Magnoliopsida</taxon>
        <taxon>Liliopsida</taxon>
        <taxon>Poales</taxon>
        <taxon>Poaceae</taxon>
        <taxon>BOP clade</taxon>
        <taxon>Oryzoideae</taxon>
        <taxon>Oryzeae</taxon>
        <taxon>Oryzinae</taxon>
        <taxon>Oryza</taxon>
    </lineage>
</organism>
<keyword evidence="5" id="KW-1133">Transmembrane helix</keyword>
<dbReference type="HOGENOM" id="CLU_302931_0_0_1"/>
<protein>
    <recommendedName>
        <fullName evidence="6">F-box domain-containing protein</fullName>
    </recommendedName>
</protein>
<dbReference type="eggNOG" id="ENOG502QS0H">
    <property type="taxonomic scope" value="Eukaryota"/>
</dbReference>
<proteinExistence type="inferred from homology"/>